<evidence type="ECO:0000313" key="2">
    <source>
        <dbReference type="EMBL" id="GIY92011.1"/>
    </source>
</evidence>
<comment type="caution">
    <text evidence="2">The sequence shown here is derived from an EMBL/GenBank/DDBJ whole genome shotgun (WGS) entry which is preliminary data.</text>
</comment>
<dbReference type="Proteomes" id="UP001054945">
    <property type="component" value="Unassembled WGS sequence"/>
</dbReference>
<organism evidence="2 3">
    <name type="scientific">Caerostris extrusa</name>
    <name type="common">Bark spider</name>
    <name type="synonym">Caerostris bankana</name>
    <dbReference type="NCBI Taxonomy" id="172846"/>
    <lineage>
        <taxon>Eukaryota</taxon>
        <taxon>Metazoa</taxon>
        <taxon>Ecdysozoa</taxon>
        <taxon>Arthropoda</taxon>
        <taxon>Chelicerata</taxon>
        <taxon>Arachnida</taxon>
        <taxon>Araneae</taxon>
        <taxon>Araneomorphae</taxon>
        <taxon>Entelegynae</taxon>
        <taxon>Araneoidea</taxon>
        <taxon>Araneidae</taxon>
        <taxon>Caerostris</taxon>
    </lineage>
</organism>
<feature type="region of interest" description="Disordered" evidence="1">
    <location>
        <begin position="1"/>
        <end position="27"/>
    </location>
</feature>
<feature type="region of interest" description="Disordered" evidence="1">
    <location>
        <begin position="72"/>
        <end position="92"/>
    </location>
</feature>
<proteinExistence type="predicted"/>
<feature type="compositionally biased region" description="Polar residues" evidence="1">
    <location>
        <begin position="13"/>
        <end position="27"/>
    </location>
</feature>
<sequence length="109" mass="12659">MLQDIKSCMPSHHSFQAHNKNKGPQANISTKRRFLKALQESQRTELSPHCLYGKGRKVSIYRKWNSIHIHSSSGGKDFDPEKVQPPIFHPTHHHKKFYDARGKNFVPNM</sequence>
<accession>A0AAV4XDG9</accession>
<dbReference type="EMBL" id="BPLR01017483">
    <property type="protein sequence ID" value="GIY92011.1"/>
    <property type="molecule type" value="Genomic_DNA"/>
</dbReference>
<name>A0AAV4XDG9_CAEEX</name>
<protein>
    <submittedName>
        <fullName evidence="2">Uncharacterized protein</fullName>
    </submittedName>
</protein>
<keyword evidence="3" id="KW-1185">Reference proteome</keyword>
<evidence type="ECO:0000256" key="1">
    <source>
        <dbReference type="SAM" id="MobiDB-lite"/>
    </source>
</evidence>
<reference evidence="2 3" key="1">
    <citation type="submission" date="2021-06" db="EMBL/GenBank/DDBJ databases">
        <title>Caerostris extrusa draft genome.</title>
        <authorList>
            <person name="Kono N."/>
            <person name="Arakawa K."/>
        </authorList>
    </citation>
    <scope>NUCLEOTIDE SEQUENCE [LARGE SCALE GENOMIC DNA]</scope>
</reference>
<gene>
    <name evidence="2" type="ORF">CEXT_475511</name>
</gene>
<evidence type="ECO:0000313" key="3">
    <source>
        <dbReference type="Proteomes" id="UP001054945"/>
    </source>
</evidence>
<dbReference type="AlphaFoldDB" id="A0AAV4XDG9"/>